<dbReference type="SMART" id="SM00422">
    <property type="entry name" value="HTH_MERR"/>
    <property type="match status" value="1"/>
</dbReference>
<keyword evidence="4" id="KW-1185">Reference proteome</keyword>
<comment type="caution">
    <text evidence="3">The sequence shown here is derived from an EMBL/GenBank/DDBJ whole genome shotgun (WGS) entry which is preliminary data.</text>
</comment>
<dbReference type="RefSeq" id="WP_141918611.1">
    <property type="nucleotide sequence ID" value="NZ_BAAAYS010000006.1"/>
</dbReference>
<dbReference type="SUPFAM" id="SSF46955">
    <property type="entry name" value="Putative DNA-binding domain"/>
    <property type="match status" value="1"/>
</dbReference>
<reference evidence="3 4" key="1">
    <citation type="submission" date="2019-06" db="EMBL/GenBank/DDBJ databases">
        <title>Sequencing the genomes of 1000 actinobacteria strains.</title>
        <authorList>
            <person name="Klenk H.-P."/>
        </authorList>
    </citation>
    <scope>NUCLEOTIDE SEQUENCE [LARGE SCALE GENOMIC DNA]</scope>
    <source>
        <strain evidence="3 4">DSM 18031</strain>
    </source>
</reference>
<dbReference type="CDD" id="cd00592">
    <property type="entry name" value="HTH_MerR-like"/>
    <property type="match status" value="1"/>
</dbReference>
<organism evidence="3 4">
    <name type="scientific">Klugiella xanthotipulae</name>
    <dbReference type="NCBI Taxonomy" id="244735"/>
    <lineage>
        <taxon>Bacteria</taxon>
        <taxon>Bacillati</taxon>
        <taxon>Actinomycetota</taxon>
        <taxon>Actinomycetes</taxon>
        <taxon>Micrococcales</taxon>
        <taxon>Microbacteriaceae</taxon>
        <taxon>Klugiella</taxon>
    </lineage>
</organism>
<name>A0A543HT17_9MICO</name>
<feature type="domain" description="HTH merR-type" evidence="2">
    <location>
        <begin position="32"/>
        <end position="90"/>
    </location>
</feature>
<evidence type="ECO:0000313" key="4">
    <source>
        <dbReference type="Proteomes" id="UP000318331"/>
    </source>
</evidence>
<dbReference type="AlphaFoldDB" id="A0A543HT17"/>
<dbReference type="EMBL" id="VFPN01000003">
    <property type="protein sequence ID" value="TQM61506.1"/>
    <property type="molecule type" value="Genomic_DNA"/>
</dbReference>
<dbReference type="OrthoDB" id="3191171at2"/>
<dbReference type="PROSITE" id="PS50937">
    <property type="entry name" value="HTH_MERR_2"/>
    <property type="match status" value="1"/>
</dbReference>
<dbReference type="PANTHER" id="PTHR30204:SF89">
    <property type="entry name" value="HTH MERR-TYPE DOMAIN-CONTAINING PROTEIN"/>
    <property type="match status" value="1"/>
</dbReference>
<dbReference type="Proteomes" id="UP000318331">
    <property type="component" value="Unassembled WGS sequence"/>
</dbReference>
<dbReference type="InterPro" id="IPR000551">
    <property type="entry name" value="MerR-type_HTH_dom"/>
</dbReference>
<gene>
    <name evidence="3" type="ORF">FB466_2461</name>
</gene>
<sequence length="230" mass="25205">MSPDAARASEGNERALLGIGQVLTKLRPDFPDLTPSKLRFLEEQGLVFPSRTKAGYRKFSVADVDRLRLILTMQRDHYLPLKVICSYLIDCDAGRDVVFPGGNASLSPSILPLRRVLTREVLLREAQAPPLLLNDAISAGLLPAVEAYPEDSLAVLTALVSLQRLGIEPRHLRQVRVAAEREADLISSALAPIRRSGDGVSRARADEMATEIVGHVELVRASLMRTILGR</sequence>
<evidence type="ECO:0000259" key="2">
    <source>
        <dbReference type="PROSITE" id="PS50937"/>
    </source>
</evidence>
<keyword evidence="1" id="KW-0238">DNA-binding</keyword>
<dbReference type="GO" id="GO:0003700">
    <property type="term" value="F:DNA-binding transcription factor activity"/>
    <property type="evidence" value="ECO:0007669"/>
    <property type="project" value="InterPro"/>
</dbReference>
<evidence type="ECO:0000313" key="3">
    <source>
        <dbReference type="EMBL" id="TQM61506.1"/>
    </source>
</evidence>
<accession>A0A543HT17</accession>
<protein>
    <submittedName>
        <fullName evidence="3">MerR-like DNA binding protein</fullName>
    </submittedName>
</protein>
<dbReference type="Gene3D" id="1.10.1660.10">
    <property type="match status" value="1"/>
</dbReference>
<dbReference type="PANTHER" id="PTHR30204">
    <property type="entry name" value="REDOX-CYCLING DRUG-SENSING TRANSCRIPTIONAL ACTIVATOR SOXR"/>
    <property type="match status" value="1"/>
</dbReference>
<evidence type="ECO:0000256" key="1">
    <source>
        <dbReference type="ARBA" id="ARBA00023125"/>
    </source>
</evidence>
<dbReference type="InterPro" id="IPR009061">
    <property type="entry name" value="DNA-bd_dom_put_sf"/>
</dbReference>
<dbReference type="GO" id="GO:0003677">
    <property type="term" value="F:DNA binding"/>
    <property type="evidence" value="ECO:0007669"/>
    <property type="project" value="UniProtKB-KW"/>
</dbReference>
<dbReference type="InterPro" id="IPR047057">
    <property type="entry name" value="MerR_fam"/>
</dbReference>
<dbReference type="Pfam" id="PF13411">
    <property type="entry name" value="MerR_1"/>
    <property type="match status" value="1"/>
</dbReference>
<proteinExistence type="predicted"/>